<dbReference type="EMBL" id="KI964083">
    <property type="protein sequence ID" value="EUC41855.1"/>
    <property type="molecule type" value="Genomic_DNA"/>
</dbReference>
<evidence type="ECO:0000313" key="2">
    <source>
        <dbReference type="EMBL" id="EUC41855.1"/>
    </source>
</evidence>
<organism evidence="2 3">
    <name type="scientific">Bipolaris oryzae ATCC 44560</name>
    <dbReference type="NCBI Taxonomy" id="930090"/>
    <lineage>
        <taxon>Eukaryota</taxon>
        <taxon>Fungi</taxon>
        <taxon>Dikarya</taxon>
        <taxon>Ascomycota</taxon>
        <taxon>Pezizomycotina</taxon>
        <taxon>Dothideomycetes</taxon>
        <taxon>Pleosporomycetidae</taxon>
        <taxon>Pleosporales</taxon>
        <taxon>Pleosporineae</taxon>
        <taxon>Pleosporaceae</taxon>
        <taxon>Bipolaris</taxon>
    </lineage>
</organism>
<accession>W6YWC3</accession>
<dbReference type="STRING" id="930090.W6YWC3"/>
<dbReference type="RefSeq" id="XP_007691617.1">
    <property type="nucleotide sequence ID" value="XM_007693427.1"/>
</dbReference>
<name>W6YWC3_COCMI</name>
<keyword evidence="3" id="KW-1185">Reference proteome</keyword>
<dbReference type="GeneID" id="19126543"/>
<protein>
    <submittedName>
        <fullName evidence="2">Uncharacterized protein</fullName>
    </submittedName>
</protein>
<proteinExistence type="predicted"/>
<feature type="region of interest" description="Disordered" evidence="1">
    <location>
        <begin position="1"/>
        <end position="31"/>
    </location>
</feature>
<evidence type="ECO:0000256" key="1">
    <source>
        <dbReference type="SAM" id="MobiDB-lite"/>
    </source>
</evidence>
<dbReference type="KEGG" id="bor:COCMIDRAFT_8482"/>
<dbReference type="AlphaFoldDB" id="W6YWC3"/>
<gene>
    <name evidence="2" type="ORF">COCMIDRAFT_8482</name>
</gene>
<feature type="compositionally biased region" description="Polar residues" evidence="1">
    <location>
        <begin position="1"/>
        <end position="24"/>
    </location>
</feature>
<dbReference type="Proteomes" id="UP000054032">
    <property type="component" value="Unassembled WGS sequence"/>
</dbReference>
<reference evidence="2 3" key="1">
    <citation type="journal article" date="2013" name="PLoS Genet.">
        <title>Comparative genome structure, secondary metabolite, and effector coding capacity across Cochliobolus pathogens.</title>
        <authorList>
            <person name="Condon B.J."/>
            <person name="Leng Y."/>
            <person name="Wu D."/>
            <person name="Bushley K.E."/>
            <person name="Ohm R.A."/>
            <person name="Otillar R."/>
            <person name="Martin J."/>
            <person name="Schackwitz W."/>
            <person name="Grimwood J."/>
            <person name="MohdZainudin N."/>
            <person name="Xue C."/>
            <person name="Wang R."/>
            <person name="Manning V.A."/>
            <person name="Dhillon B."/>
            <person name="Tu Z.J."/>
            <person name="Steffenson B.J."/>
            <person name="Salamov A."/>
            <person name="Sun H."/>
            <person name="Lowry S."/>
            <person name="LaButti K."/>
            <person name="Han J."/>
            <person name="Copeland A."/>
            <person name="Lindquist E."/>
            <person name="Barry K."/>
            <person name="Schmutz J."/>
            <person name="Baker S.E."/>
            <person name="Ciuffetti L.M."/>
            <person name="Grigoriev I.V."/>
            <person name="Zhong S."/>
            <person name="Turgeon B.G."/>
        </authorList>
    </citation>
    <scope>NUCLEOTIDE SEQUENCE [LARGE SCALE GENOMIC DNA]</scope>
    <source>
        <strain evidence="2 3">ATCC 44560</strain>
    </source>
</reference>
<evidence type="ECO:0000313" key="3">
    <source>
        <dbReference type="Proteomes" id="UP000054032"/>
    </source>
</evidence>
<dbReference type="HOGENOM" id="CLU_1389991_0_0_1"/>
<sequence>MSMPSSQATKLGTPENKLSSQRTRNPQEEEDAIPTALNEEIIERSRKRIEGNIRMNKIEIQRMHLVVSRDANWDGLGLPPTHKFWQYRRIETNNVKAAMEFVPKWLLSEEVQWDPDTEEAIILSPGELYGVSVGYDFNILGAALMEAHKQNATALKLKISDTPLGGAMIPTKKTKKRKKEEKVITLVAEALIHEPS</sequence>